<dbReference type="GO" id="GO:0004867">
    <property type="term" value="F:serine-type endopeptidase inhibitor activity"/>
    <property type="evidence" value="ECO:0007669"/>
    <property type="project" value="UniProtKB-KW"/>
</dbReference>
<sequence>MQVRSMTDSIIMAYNELQLLFLYLEIYLWCIFIMVTVLCVLWFCSCWIGPSQEIIPTERYPDGWPQRQYATLLHRAIVDDLDMFVPNGLAISHGNVGAALGILFHGSNGSTAEEVREAMNQPEIEQLGIQSPTAGSHFKELRYIGVFVPPELNLSSGYVQKIRNMGGDLVSTQPIRTMRRLARKLWQLSPSLSTLIDRNDLPFDVKIQPEIFIVTGAAFSAEWDNAGFHRENRRLREFNVDKRRRTYVDTMYSLARRRQVARLSNLRSTMLLLPLANSSVKFMVILPWKLEGLRQLEQELEFVDLRRLLQSDMEKVEYDVRLPIIDLTTHIQLARGMDYLGVQRAFQRDEADFSRVTGQADGLWVRSMAHYTKLKLNENGINLKHHGQPLADWNREISRHDAGRTANHFFASHPFFFALLDERKIYATGRYGQIMVQPDDV</sequence>
<dbReference type="PANTHER" id="PTHR11461">
    <property type="entry name" value="SERINE PROTEASE INHIBITOR, SERPIN"/>
    <property type="match status" value="1"/>
</dbReference>
<dbReference type="Gene3D" id="2.30.39.10">
    <property type="entry name" value="Alpha-1-antitrypsin, domain 1"/>
    <property type="match status" value="1"/>
</dbReference>
<dbReference type="InterPro" id="IPR042185">
    <property type="entry name" value="Serpin_sf_2"/>
</dbReference>
<feature type="transmembrane region" description="Helical" evidence="4">
    <location>
        <begin position="20"/>
        <end position="43"/>
    </location>
</feature>
<keyword evidence="4" id="KW-1133">Transmembrane helix</keyword>
<reference evidence="7" key="1">
    <citation type="submission" date="2018-01" db="EMBL/GenBank/DDBJ databases">
        <authorList>
            <person name="Alioto T."/>
            <person name="Alioto T."/>
        </authorList>
    </citation>
    <scope>NUCLEOTIDE SEQUENCE [LARGE SCALE GENOMIC DNA]</scope>
</reference>
<keyword evidence="4" id="KW-0812">Transmembrane</keyword>
<dbReference type="EMBL" id="OUUW01000010">
    <property type="protein sequence ID" value="SPP85740.1"/>
    <property type="molecule type" value="Genomic_DNA"/>
</dbReference>
<evidence type="ECO:0000256" key="4">
    <source>
        <dbReference type="SAM" id="Phobius"/>
    </source>
</evidence>
<evidence type="ECO:0000313" key="6">
    <source>
        <dbReference type="EMBL" id="SPP85740.1"/>
    </source>
</evidence>
<dbReference type="AlphaFoldDB" id="A0A3B0KC31"/>
<proteinExistence type="inferred from homology"/>
<evidence type="ECO:0000259" key="5">
    <source>
        <dbReference type="SMART" id="SM00093"/>
    </source>
</evidence>
<keyword evidence="2" id="KW-0722">Serine protease inhibitor</keyword>
<keyword evidence="4" id="KW-0472">Membrane</keyword>
<gene>
    <name evidence="6" type="ORF">DGUA_6G004267</name>
</gene>
<organism evidence="6 7">
    <name type="scientific">Drosophila guanche</name>
    <name type="common">Fruit fly</name>
    <dbReference type="NCBI Taxonomy" id="7266"/>
    <lineage>
        <taxon>Eukaryota</taxon>
        <taxon>Metazoa</taxon>
        <taxon>Ecdysozoa</taxon>
        <taxon>Arthropoda</taxon>
        <taxon>Hexapoda</taxon>
        <taxon>Insecta</taxon>
        <taxon>Pterygota</taxon>
        <taxon>Neoptera</taxon>
        <taxon>Endopterygota</taxon>
        <taxon>Diptera</taxon>
        <taxon>Brachycera</taxon>
        <taxon>Muscomorpha</taxon>
        <taxon>Ephydroidea</taxon>
        <taxon>Drosophilidae</taxon>
        <taxon>Drosophila</taxon>
        <taxon>Sophophora</taxon>
    </lineage>
</organism>
<dbReference type="PANTHER" id="PTHR11461:SF372">
    <property type="entry name" value="ACCESSORY GLAND PROTEIN ACP76A-RELATED"/>
    <property type="match status" value="1"/>
</dbReference>
<accession>A0A3B0KC31</accession>
<dbReference type="OrthoDB" id="7848182at2759"/>
<dbReference type="GO" id="GO:0005615">
    <property type="term" value="C:extracellular space"/>
    <property type="evidence" value="ECO:0007669"/>
    <property type="project" value="InterPro"/>
</dbReference>
<dbReference type="Proteomes" id="UP000268350">
    <property type="component" value="Unassembled WGS sequence"/>
</dbReference>
<name>A0A3B0KC31_DROGU</name>
<dbReference type="InterPro" id="IPR023796">
    <property type="entry name" value="Serpin_dom"/>
</dbReference>
<protein>
    <submittedName>
        <fullName evidence="6">Blast:Serpin B9</fullName>
    </submittedName>
</protein>
<dbReference type="SMART" id="SM00093">
    <property type="entry name" value="SERPIN"/>
    <property type="match status" value="1"/>
</dbReference>
<keyword evidence="1" id="KW-0646">Protease inhibitor</keyword>
<comment type="similarity">
    <text evidence="3">Belongs to the serpin family.</text>
</comment>
<evidence type="ECO:0000256" key="1">
    <source>
        <dbReference type="ARBA" id="ARBA00022690"/>
    </source>
</evidence>
<evidence type="ECO:0000313" key="7">
    <source>
        <dbReference type="Proteomes" id="UP000268350"/>
    </source>
</evidence>
<dbReference type="Pfam" id="PF00079">
    <property type="entry name" value="Serpin"/>
    <property type="match status" value="1"/>
</dbReference>
<dbReference type="InterPro" id="IPR042178">
    <property type="entry name" value="Serpin_sf_1"/>
</dbReference>
<feature type="domain" description="Serpin" evidence="5">
    <location>
        <begin position="71"/>
        <end position="438"/>
    </location>
</feature>
<dbReference type="Gene3D" id="3.30.497.10">
    <property type="entry name" value="Antithrombin, subunit I, domain 2"/>
    <property type="match status" value="1"/>
</dbReference>
<dbReference type="InterPro" id="IPR036186">
    <property type="entry name" value="Serpin_sf"/>
</dbReference>
<dbReference type="OMA" id="WPARQYP"/>
<evidence type="ECO:0000256" key="3">
    <source>
        <dbReference type="RuleBase" id="RU000411"/>
    </source>
</evidence>
<dbReference type="SUPFAM" id="SSF56574">
    <property type="entry name" value="Serpins"/>
    <property type="match status" value="1"/>
</dbReference>
<evidence type="ECO:0000256" key="2">
    <source>
        <dbReference type="ARBA" id="ARBA00022900"/>
    </source>
</evidence>
<keyword evidence="7" id="KW-1185">Reference proteome</keyword>
<dbReference type="InterPro" id="IPR000215">
    <property type="entry name" value="Serpin_fam"/>
</dbReference>